<evidence type="ECO:0000313" key="2">
    <source>
        <dbReference type="EMBL" id="VIO79011.1"/>
    </source>
</evidence>
<dbReference type="AlphaFoldDB" id="A0A508TX76"/>
<protein>
    <submittedName>
        <fullName evidence="2">Uncharacterized protein</fullName>
    </submittedName>
</protein>
<dbReference type="EMBL" id="CAADFC020000032">
    <property type="protein sequence ID" value="VIO79011.1"/>
    <property type="molecule type" value="Genomic_DNA"/>
</dbReference>
<evidence type="ECO:0000256" key="1">
    <source>
        <dbReference type="SAM" id="MobiDB-lite"/>
    </source>
</evidence>
<evidence type="ECO:0000313" key="3">
    <source>
        <dbReference type="Proteomes" id="UP000328092"/>
    </source>
</evidence>
<keyword evidence="3" id="KW-1185">Reference proteome</keyword>
<feature type="region of interest" description="Disordered" evidence="1">
    <location>
        <begin position="1"/>
        <end position="41"/>
    </location>
</feature>
<dbReference type="Proteomes" id="UP000328092">
    <property type="component" value="Unassembled WGS sequence"/>
</dbReference>
<organism evidence="2 3">
    <name type="scientific">Bradyrhizobium ivorense</name>
    <dbReference type="NCBI Taxonomy" id="2511166"/>
    <lineage>
        <taxon>Bacteria</taxon>
        <taxon>Pseudomonadati</taxon>
        <taxon>Pseudomonadota</taxon>
        <taxon>Alphaproteobacteria</taxon>
        <taxon>Hyphomicrobiales</taxon>
        <taxon>Nitrobacteraceae</taxon>
        <taxon>Bradyrhizobium</taxon>
    </lineage>
</organism>
<gene>
    <name evidence="2" type="ORF">CI1B_76400</name>
</gene>
<comment type="caution">
    <text evidence="2">The sequence shown here is derived from an EMBL/GenBank/DDBJ whole genome shotgun (WGS) entry which is preliminary data.</text>
</comment>
<reference evidence="2" key="1">
    <citation type="submission" date="2019-02" db="EMBL/GenBank/DDBJ databases">
        <authorList>
            <person name="Pothier F.J."/>
        </authorList>
    </citation>
    <scope>NUCLEOTIDE SEQUENCE</scope>
    <source>
        <strain evidence="2">CI-1B</strain>
    </source>
</reference>
<name>A0A508TX76_9BRAD</name>
<sequence>MREVEMPGERHKLRNASPTEPAKALGFQYTSKNQPLQTDAP</sequence>
<accession>A0A508TX76</accession>
<proteinExistence type="predicted"/>
<feature type="compositionally biased region" description="Basic and acidic residues" evidence="1">
    <location>
        <begin position="1"/>
        <end position="10"/>
    </location>
</feature>
<feature type="compositionally biased region" description="Polar residues" evidence="1">
    <location>
        <begin position="28"/>
        <end position="41"/>
    </location>
</feature>